<dbReference type="PROSITE" id="PS00194">
    <property type="entry name" value="THIOREDOXIN_1"/>
    <property type="match status" value="1"/>
</dbReference>
<organism evidence="7 8">
    <name type="scientific">Cellulophaga baltica</name>
    <dbReference type="NCBI Taxonomy" id="76594"/>
    <lineage>
        <taxon>Bacteria</taxon>
        <taxon>Pseudomonadati</taxon>
        <taxon>Bacteroidota</taxon>
        <taxon>Flavobacteriia</taxon>
        <taxon>Flavobacteriales</taxon>
        <taxon>Flavobacteriaceae</taxon>
        <taxon>Cellulophaga</taxon>
    </lineage>
</organism>
<keyword evidence="8" id="KW-1185">Reference proteome</keyword>
<evidence type="ECO:0000256" key="4">
    <source>
        <dbReference type="ARBA" id="ARBA00023284"/>
    </source>
</evidence>
<dbReference type="InterPro" id="IPR013766">
    <property type="entry name" value="Thioredoxin_domain"/>
</dbReference>
<protein>
    <submittedName>
        <fullName evidence="7">Thiol-disulfide isomerase or thioredoxin</fullName>
    </submittedName>
</protein>
<dbReference type="InterPro" id="IPR036249">
    <property type="entry name" value="Thioredoxin-like_sf"/>
</dbReference>
<sequence length="441" mass="49799">MKKILLLLSAFVALSANAQHTISGTFTPAEDYTWLIAYRIKPGTQAYTADTAIQFGKATLDMPENAEPGMYRLVYAVPQEEYNFDVIYNGKEDIVFTFNSDDGAAYTNSIENSTLSDYLAEISAVEQDIITFYSKQKTNKKEFNSLLKSLTSIQKNYETKSEGLIANHFITANAPYIPEAYSTAEAYVAGKKENYFKAIDFSNPVLQSSVFLTDKLTNYVFTALPLTLSGTDELEQEVIKNVDNISTPLGSLTDDFKFYTYYELWNTAVAYDYNTVSDYIYTNYLKDLAIATENVEAKNTIEAHNRLRIGEVAPEITWKTGKELNKLSGLAPAKNYVLIFWSSTCGHCLKELPALHKEFKNKTDLTVLAVGLEDEVENWEIEAAKLPNFKHAISLGKWDSEYAELYDVHATPTYYILDSEKRIIAKPEDDKAAVEFLKKIY</sequence>
<evidence type="ECO:0000313" key="8">
    <source>
        <dbReference type="Proteomes" id="UP000182114"/>
    </source>
</evidence>
<dbReference type="EMBL" id="FNBD01000001">
    <property type="protein sequence ID" value="SDE48401.1"/>
    <property type="molecule type" value="Genomic_DNA"/>
</dbReference>
<dbReference type="Gene3D" id="3.40.30.10">
    <property type="entry name" value="Glutaredoxin"/>
    <property type="match status" value="1"/>
</dbReference>
<dbReference type="PANTHER" id="PTHR42852">
    <property type="entry name" value="THIOL:DISULFIDE INTERCHANGE PROTEIN DSBE"/>
    <property type="match status" value="1"/>
</dbReference>
<dbReference type="InterPro" id="IPR017937">
    <property type="entry name" value="Thioredoxin_CS"/>
</dbReference>
<evidence type="ECO:0000256" key="3">
    <source>
        <dbReference type="ARBA" id="ARBA00023157"/>
    </source>
</evidence>
<dbReference type="SUPFAM" id="SSF52833">
    <property type="entry name" value="Thioredoxin-like"/>
    <property type="match status" value="1"/>
</dbReference>
<keyword evidence="4" id="KW-0676">Redox-active center</keyword>
<evidence type="ECO:0000313" key="7">
    <source>
        <dbReference type="EMBL" id="SDE48401.1"/>
    </source>
</evidence>
<dbReference type="PANTHER" id="PTHR42852:SF6">
    <property type="entry name" value="THIOL:DISULFIDE INTERCHANGE PROTEIN DSBE"/>
    <property type="match status" value="1"/>
</dbReference>
<name>A0A1G7DA20_9FLAO</name>
<dbReference type="eggNOG" id="COG0526">
    <property type="taxonomic scope" value="Bacteria"/>
</dbReference>
<comment type="subcellular location">
    <subcellularLocation>
        <location evidence="1">Cell envelope</location>
    </subcellularLocation>
</comment>
<dbReference type="InterPro" id="IPR050553">
    <property type="entry name" value="Thioredoxin_ResA/DsbE_sf"/>
</dbReference>
<keyword evidence="2" id="KW-0201">Cytochrome c-type biogenesis</keyword>
<keyword evidence="3" id="KW-1015">Disulfide bond</keyword>
<dbReference type="Proteomes" id="UP000182114">
    <property type="component" value="Unassembled WGS sequence"/>
</dbReference>
<dbReference type="Pfam" id="PF00578">
    <property type="entry name" value="AhpC-TSA"/>
    <property type="match status" value="1"/>
</dbReference>
<dbReference type="AlphaFoldDB" id="A0A1G7DA20"/>
<keyword evidence="5" id="KW-0732">Signal</keyword>
<dbReference type="CDD" id="cd02966">
    <property type="entry name" value="TlpA_like_family"/>
    <property type="match status" value="1"/>
</dbReference>
<gene>
    <name evidence="7" type="ORF">SAMN04487992_101437</name>
</gene>
<keyword evidence="7" id="KW-0413">Isomerase</keyword>
<dbReference type="GO" id="GO:0030313">
    <property type="term" value="C:cell envelope"/>
    <property type="evidence" value="ECO:0007669"/>
    <property type="project" value="UniProtKB-SubCell"/>
</dbReference>
<dbReference type="PROSITE" id="PS51352">
    <property type="entry name" value="THIOREDOXIN_2"/>
    <property type="match status" value="1"/>
</dbReference>
<evidence type="ECO:0000256" key="1">
    <source>
        <dbReference type="ARBA" id="ARBA00004196"/>
    </source>
</evidence>
<evidence type="ECO:0000259" key="6">
    <source>
        <dbReference type="PROSITE" id="PS51352"/>
    </source>
</evidence>
<evidence type="ECO:0000256" key="2">
    <source>
        <dbReference type="ARBA" id="ARBA00022748"/>
    </source>
</evidence>
<dbReference type="InterPro" id="IPR000866">
    <property type="entry name" value="AhpC/TSA"/>
</dbReference>
<dbReference type="GO" id="GO:0016853">
    <property type="term" value="F:isomerase activity"/>
    <property type="evidence" value="ECO:0007669"/>
    <property type="project" value="UniProtKB-KW"/>
</dbReference>
<feature type="domain" description="Thioredoxin" evidence="6">
    <location>
        <begin position="307"/>
        <end position="439"/>
    </location>
</feature>
<dbReference type="RefSeq" id="WP_025616058.1">
    <property type="nucleotide sequence ID" value="NZ_FNBD01000001.1"/>
</dbReference>
<feature type="chain" id="PRO_5010363803" evidence="5">
    <location>
        <begin position="19"/>
        <end position="441"/>
    </location>
</feature>
<proteinExistence type="predicted"/>
<evidence type="ECO:0000256" key="5">
    <source>
        <dbReference type="SAM" id="SignalP"/>
    </source>
</evidence>
<reference evidence="8" key="1">
    <citation type="submission" date="2016-10" db="EMBL/GenBank/DDBJ databases">
        <authorList>
            <person name="Varghese N."/>
            <person name="Submissions S."/>
        </authorList>
    </citation>
    <scope>NUCLEOTIDE SEQUENCE [LARGE SCALE GENOMIC DNA]</scope>
    <source>
        <strain evidence="8">DSM 24729</strain>
    </source>
</reference>
<accession>A0A1G7DA20</accession>
<feature type="signal peptide" evidence="5">
    <location>
        <begin position="1"/>
        <end position="18"/>
    </location>
</feature>
<dbReference type="GO" id="GO:0017004">
    <property type="term" value="P:cytochrome complex assembly"/>
    <property type="evidence" value="ECO:0007669"/>
    <property type="project" value="UniProtKB-KW"/>
</dbReference>